<dbReference type="STRING" id="1127699.HMPREF9151_00933"/>
<dbReference type="RefSeq" id="WP_009162149.1">
    <property type="nucleotide sequence ID" value="NZ_KB290984.1"/>
</dbReference>
<dbReference type="InterPro" id="IPR016030">
    <property type="entry name" value="CblAdoTrfase-like"/>
</dbReference>
<dbReference type="UniPathway" id="UPA00148">
    <property type="reaction ID" value="UER00233"/>
</dbReference>
<dbReference type="InterPro" id="IPR029499">
    <property type="entry name" value="PduO-typ"/>
</dbReference>
<name>L1NFD5_9BACT</name>
<evidence type="ECO:0000259" key="7">
    <source>
        <dbReference type="Pfam" id="PF01923"/>
    </source>
</evidence>
<comment type="pathway">
    <text evidence="6">Cofactor biosynthesis; adenosylcobalamin biosynthesis; adenosylcobalamin from cob(II)yrinate a,c-diamide: step 2/7.</text>
</comment>
<gene>
    <name evidence="8" type="ORF">HMPREF9151_00933</name>
</gene>
<comment type="similarity">
    <text evidence="1 6">Belongs to the Cob(I)alamin adenosyltransferase family.</text>
</comment>
<dbReference type="Proteomes" id="UP000010433">
    <property type="component" value="Unassembled WGS sequence"/>
</dbReference>
<comment type="caution">
    <text evidence="8">The sequence shown here is derived from an EMBL/GenBank/DDBJ whole genome shotgun (WGS) entry which is preliminary data.</text>
</comment>
<dbReference type="SUPFAM" id="SSF89028">
    <property type="entry name" value="Cobalamin adenosyltransferase-like"/>
    <property type="match status" value="1"/>
</dbReference>
<reference evidence="8 9" key="1">
    <citation type="submission" date="2012-05" db="EMBL/GenBank/DDBJ databases">
        <authorList>
            <person name="Weinstock G."/>
            <person name="Sodergren E."/>
            <person name="Lobos E.A."/>
            <person name="Fulton L."/>
            <person name="Fulton R."/>
            <person name="Courtney L."/>
            <person name="Fronick C."/>
            <person name="O'Laughlin M."/>
            <person name="Godfrey J."/>
            <person name="Wilson R.M."/>
            <person name="Miner T."/>
            <person name="Farmer C."/>
            <person name="Delehaunty K."/>
            <person name="Cordes M."/>
            <person name="Minx P."/>
            <person name="Tomlinson C."/>
            <person name="Chen J."/>
            <person name="Wollam A."/>
            <person name="Pepin K.H."/>
            <person name="Bhonagiri V."/>
            <person name="Zhang X."/>
            <person name="Suruliraj S."/>
            <person name="Warren W."/>
            <person name="Mitreva M."/>
            <person name="Mardis E.R."/>
            <person name="Wilson R.K."/>
        </authorList>
    </citation>
    <scope>NUCLEOTIDE SEQUENCE [LARGE SCALE GENOMIC DNA]</scope>
    <source>
        <strain evidence="8 9">F0055</strain>
    </source>
</reference>
<evidence type="ECO:0000256" key="1">
    <source>
        <dbReference type="ARBA" id="ARBA00007487"/>
    </source>
</evidence>
<keyword evidence="4 6" id="KW-0547">Nucleotide-binding</keyword>
<sequence length="184" mass="20535">MKIYTKGGDKGSTSLVGGFRVSKTHIRIEAYGTLDELNAQLGLLIALLPTSDTTEMLEHIQHMLFTIGCNLATDLSQNALPIEGEVTEKEVALLEKEIDKMQTGLPTQTAFILPGGCKEAALAHVCRTVCRRAERRIITLTDEVAVDPLILQYINRLSDYLFVLSRRLNLNCNTTEKKWQKSCR</sequence>
<dbReference type="FunFam" id="1.20.1200.10:FF:000001">
    <property type="entry name" value="Cob(I)yrinic acid a,c-diamide adenosyltransferase"/>
    <property type="match status" value="1"/>
</dbReference>
<evidence type="ECO:0000256" key="4">
    <source>
        <dbReference type="ARBA" id="ARBA00022741"/>
    </source>
</evidence>
<comment type="catalytic activity">
    <reaction evidence="6">
        <text>2 cob(II)alamin + reduced [electron-transfer flavoprotein] + 2 ATP = 2 adenosylcob(III)alamin + 2 triphosphate + oxidized [electron-transfer flavoprotein] + 3 H(+)</text>
        <dbReference type="Rhea" id="RHEA:28671"/>
        <dbReference type="Rhea" id="RHEA-COMP:10685"/>
        <dbReference type="Rhea" id="RHEA-COMP:10686"/>
        <dbReference type="ChEBI" id="CHEBI:15378"/>
        <dbReference type="ChEBI" id="CHEBI:16304"/>
        <dbReference type="ChEBI" id="CHEBI:18036"/>
        <dbReference type="ChEBI" id="CHEBI:18408"/>
        <dbReference type="ChEBI" id="CHEBI:30616"/>
        <dbReference type="ChEBI" id="CHEBI:57692"/>
        <dbReference type="ChEBI" id="CHEBI:58307"/>
        <dbReference type="EC" id="2.5.1.17"/>
    </reaction>
</comment>
<comment type="catalytic activity">
    <reaction evidence="6">
        <text>2 cob(II)yrinate a,c diamide + reduced [electron-transfer flavoprotein] + 2 ATP = 2 adenosylcob(III)yrinate a,c-diamide + 2 triphosphate + oxidized [electron-transfer flavoprotein] + 3 H(+)</text>
        <dbReference type="Rhea" id="RHEA:11528"/>
        <dbReference type="Rhea" id="RHEA-COMP:10685"/>
        <dbReference type="Rhea" id="RHEA-COMP:10686"/>
        <dbReference type="ChEBI" id="CHEBI:15378"/>
        <dbReference type="ChEBI" id="CHEBI:18036"/>
        <dbReference type="ChEBI" id="CHEBI:30616"/>
        <dbReference type="ChEBI" id="CHEBI:57692"/>
        <dbReference type="ChEBI" id="CHEBI:58307"/>
        <dbReference type="ChEBI" id="CHEBI:58503"/>
        <dbReference type="ChEBI" id="CHEBI:58537"/>
        <dbReference type="EC" id="2.5.1.17"/>
    </reaction>
</comment>
<accession>L1NFD5</accession>
<dbReference type="Gene3D" id="1.20.1200.10">
    <property type="entry name" value="Cobalamin adenosyltransferase-like"/>
    <property type="match status" value="1"/>
</dbReference>
<dbReference type="InterPro" id="IPR036451">
    <property type="entry name" value="CblAdoTrfase-like_sf"/>
</dbReference>
<dbReference type="Pfam" id="PF01923">
    <property type="entry name" value="Cob_adeno_trans"/>
    <property type="match status" value="1"/>
</dbReference>
<dbReference type="GO" id="GO:0005524">
    <property type="term" value="F:ATP binding"/>
    <property type="evidence" value="ECO:0007669"/>
    <property type="project" value="UniProtKB-UniRule"/>
</dbReference>
<dbReference type="PATRIC" id="fig|1127699.3.peg.858"/>
<protein>
    <recommendedName>
        <fullName evidence="6">Corrinoid adenosyltransferase</fullName>
        <ecNumber evidence="6">2.5.1.17</ecNumber>
    </recommendedName>
    <alternativeName>
        <fullName evidence="6">Cob(II)alamin adenosyltransferase</fullName>
    </alternativeName>
    <alternativeName>
        <fullName evidence="6">Cob(II)yrinic acid a,c-diamide adenosyltransferase</fullName>
    </alternativeName>
    <alternativeName>
        <fullName evidence="6">Cobinamide/cobalamin adenosyltransferase</fullName>
    </alternativeName>
</protein>
<dbReference type="EC" id="2.5.1.17" evidence="6"/>
<dbReference type="EMBL" id="AMEP01000061">
    <property type="protein sequence ID" value="EKY02041.1"/>
    <property type="molecule type" value="Genomic_DNA"/>
</dbReference>
<keyword evidence="9" id="KW-1185">Reference proteome</keyword>
<dbReference type="GO" id="GO:0009236">
    <property type="term" value="P:cobalamin biosynthetic process"/>
    <property type="evidence" value="ECO:0007669"/>
    <property type="project" value="UniProtKB-UniRule"/>
</dbReference>
<keyword evidence="3 6" id="KW-0808">Transferase</keyword>
<feature type="domain" description="Cobalamin adenosyltransferase-like" evidence="7">
    <location>
        <begin position="3"/>
        <end position="167"/>
    </location>
</feature>
<evidence type="ECO:0000256" key="5">
    <source>
        <dbReference type="ARBA" id="ARBA00022840"/>
    </source>
</evidence>
<dbReference type="PANTHER" id="PTHR12213:SF0">
    <property type="entry name" value="CORRINOID ADENOSYLTRANSFERASE MMAB"/>
    <property type="match status" value="1"/>
</dbReference>
<keyword evidence="5 6" id="KW-0067">ATP-binding</keyword>
<dbReference type="NCBIfam" id="TIGR00636">
    <property type="entry name" value="PduO_Nterm"/>
    <property type="match status" value="1"/>
</dbReference>
<dbReference type="HOGENOM" id="CLU_083486_0_2_10"/>
<dbReference type="AlphaFoldDB" id="L1NFD5"/>
<evidence type="ECO:0000313" key="8">
    <source>
        <dbReference type="EMBL" id="EKY02041.1"/>
    </source>
</evidence>
<dbReference type="OrthoDB" id="9778896at2"/>
<dbReference type="GO" id="GO:0008817">
    <property type="term" value="F:corrinoid adenosyltransferase activity"/>
    <property type="evidence" value="ECO:0007669"/>
    <property type="project" value="UniProtKB-UniRule"/>
</dbReference>
<keyword evidence="6" id="KW-0169">Cobalamin biosynthesis</keyword>
<organism evidence="8 9">
    <name type="scientific">Hoylesella saccharolytica F0055</name>
    <dbReference type="NCBI Taxonomy" id="1127699"/>
    <lineage>
        <taxon>Bacteria</taxon>
        <taxon>Pseudomonadati</taxon>
        <taxon>Bacteroidota</taxon>
        <taxon>Bacteroidia</taxon>
        <taxon>Bacteroidales</taxon>
        <taxon>Prevotellaceae</taxon>
        <taxon>Hoylesella</taxon>
    </lineage>
</organism>
<evidence type="ECO:0000256" key="3">
    <source>
        <dbReference type="ARBA" id="ARBA00022679"/>
    </source>
</evidence>
<proteinExistence type="inferred from homology"/>
<evidence type="ECO:0000256" key="2">
    <source>
        <dbReference type="ARBA" id="ARBA00011233"/>
    </source>
</evidence>
<dbReference type="PANTHER" id="PTHR12213">
    <property type="entry name" value="CORRINOID ADENOSYLTRANSFERASE"/>
    <property type="match status" value="1"/>
</dbReference>
<evidence type="ECO:0000313" key="9">
    <source>
        <dbReference type="Proteomes" id="UP000010433"/>
    </source>
</evidence>
<evidence type="ECO:0000256" key="6">
    <source>
        <dbReference type="RuleBase" id="RU366026"/>
    </source>
</evidence>
<comment type="subunit">
    <text evidence="2">Homotrimer.</text>
</comment>